<evidence type="ECO:0000313" key="3">
    <source>
        <dbReference type="Proteomes" id="UP000677305"/>
    </source>
</evidence>
<keyword evidence="3" id="KW-1185">Reference proteome</keyword>
<dbReference type="KEGG" id="vgu:HYG85_03420"/>
<name>A0A8J8SB38_9FIRM</name>
<dbReference type="InterPro" id="IPR011733">
    <property type="entry name" value="CHP02185_IM"/>
</dbReference>
<dbReference type="RefSeq" id="WP_212692292.1">
    <property type="nucleotide sequence ID" value="NZ_CP058561.1"/>
</dbReference>
<dbReference type="AlphaFoldDB" id="A0A8J8SB38"/>
<proteinExistence type="predicted"/>
<feature type="transmembrane region" description="Helical" evidence="1">
    <location>
        <begin position="118"/>
        <end position="141"/>
    </location>
</feature>
<dbReference type="Pfam" id="PF09605">
    <property type="entry name" value="Trep_Strep"/>
    <property type="match status" value="1"/>
</dbReference>
<keyword evidence="1" id="KW-0472">Membrane</keyword>
<feature type="transmembrane region" description="Helical" evidence="1">
    <location>
        <begin position="43"/>
        <end position="63"/>
    </location>
</feature>
<feature type="transmembrane region" description="Helical" evidence="1">
    <location>
        <begin position="17"/>
        <end position="37"/>
    </location>
</feature>
<keyword evidence="1" id="KW-1133">Transmembrane helix</keyword>
<evidence type="ECO:0000256" key="1">
    <source>
        <dbReference type="SAM" id="Phobius"/>
    </source>
</evidence>
<dbReference type="NCBIfam" id="TIGR02185">
    <property type="entry name" value="Trep_Strep"/>
    <property type="match status" value="1"/>
</dbReference>
<protein>
    <submittedName>
        <fullName evidence="2">MptD family putative ECF transporter S component</fullName>
    </submittedName>
</protein>
<feature type="transmembrane region" description="Helical" evidence="1">
    <location>
        <begin position="171"/>
        <end position="193"/>
    </location>
</feature>
<gene>
    <name evidence="2" type="ORF">HYG85_03420</name>
</gene>
<dbReference type="EMBL" id="CP058561">
    <property type="protein sequence ID" value="QUH28015.1"/>
    <property type="molecule type" value="Genomic_DNA"/>
</dbReference>
<feature type="transmembrane region" description="Helical" evidence="1">
    <location>
        <begin position="92"/>
        <end position="111"/>
    </location>
</feature>
<keyword evidence="1" id="KW-0812">Transmembrane</keyword>
<dbReference type="Proteomes" id="UP000677305">
    <property type="component" value="Chromosome"/>
</dbReference>
<evidence type="ECO:0000313" key="2">
    <source>
        <dbReference type="EMBL" id="QUH28015.1"/>
    </source>
</evidence>
<organism evidence="2 3">
    <name type="scientific">Vallitalea guaymasensis</name>
    <dbReference type="NCBI Taxonomy" id="1185412"/>
    <lineage>
        <taxon>Bacteria</taxon>
        <taxon>Bacillati</taxon>
        <taxon>Bacillota</taxon>
        <taxon>Clostridia</taxon>
        <taxon>Lachnospirales</taxon>
        <taxon>Vallitaleaceae</taxon>
        <taxon>Vallitalea</taxon>
    </lineage>
</organism>
<accession>A0A8J8SB38</accession>
<sequence>MATIRTSGSKALKGKDLITIGIFSAIYFIINFIIMISSGLSPVIWILMPGIIALLTGVPFMIMVSKVQKTGAVFVMGIITGLLYFLTGQFTLVILITFVVSCLIAEIIRFVTNYRSYLGNMLAFVFFSLGMIGSPLPIWLFRDSFFAQIKEQGMSADYVANLEAVSSTGMLIVLIVAPIIGAVIGGIITKVLFNKHFQKAGIV</sequence>
<reference evidence="2 3" key="1">
    <citation type="submission" date="2020-07" db="EMBL/GenBank/DDBJ databases">
        <title>Vallitalea guaymasensis genome.</title>
        <authorList>
            <person name="Postec A."/>
        </authorList>
    </citation>
    <scope>NUCLEOTIDE SEQUENCE [LARGE SCALE GENOMIC DNA]</scope>
    <source>
        <strain evidence="2 3">Ra1766G1</strain>
    </source>
</reference>
<feature type="transmembrane region" description="Helical" evidence="1">
    <location>
        <begin position="70"/>
        <end position="86"/>
    </location>
</feature>